<organism evidence="3 4">
    <name type="scientific">Acinetobacter lwoffii</name>
    <dbReference type="NCBI Taxonomy" id="28090"/>
    <lineage>
        <taxon>Bacteria</taxon>
        <taxon>Pseudomonadati</taxon>
        <taxon>Pseudomonadota</taxon>
        <taxon>Gammaproteobacteria</taxon>
        <taxon>Moraxellales</taxon>
        <taxon>Moraxellaceae</taxon>
        <taxon>Acinetobacter</taxon>
    </lineage>
</organism>
<keyword evidence="1" id="KW-1133">Transmembrane helix</keyword>
<dbReference type="RefSeq" id="WP_004729144.1">
    <property type="nucleotide sequence ID" value="NZ_CAYTBE010000029.1"/>
</dbReference>
<evidence type="ECO:0000313" key="4">
    <source>
        <dbReference type="Proteomes" id="UP000509126"/>
    </source>
</evidence>
<keyword evidence="1" id="KW-0472">Membrane</keyword>
<feature type="transmembrane region" description="Helical" evidence="1">
    <location>
        <begin position="6"/>
        <end position="26"/>
    </location>
</feature>
<dbReference type="Proteomes" id="UP000509126">
    <property type="component" value="Chromosome"/>
</dbReference>
<evidence type="ECO:0000313" key="2">
    <source>
        <dbReference type="EMBL" id="MDP1448699.1"/>
    </source>
</evidence>
<dbReference type="AlphaFoldDB" id="A0A2K8UM57"/>
<reference evidence="3 4" key="1">
    <citation type="submission" date="2019-11" db="EMBL/GenBank/DDBJ databases">
        <title>FDA dAtabase for Regulatory Grade micrObial Sequences (FDA-ARGOS): Supporting development and validation of Infectious Disease Dx tests.</title>
        <authorList>
            <person name="Patel R."/>
            <person name="Rucinski S."/>
            <person name="Tallon L."/>
            <person name="Sadzewicz L."/>
            <person name="Vavikolanu K."/>
            <person name="Mehta A."/>
            <person name="Aluvathingal J."/>
            <person name="Nadendla S."/>
            <person name="Nandy P."/>
            <person name="Geyer C."/>
            <person name="Yan Y."/>
            <person name="Sichtig H."/>
        </authorList>
    </citation>
    <scope>NUCLEOTIDE SEQUENCE [LARGE SCALE GENOMIC DNA]</scope>
    <source>
        <strain evidence="3 4">FDAARGOS_557</strain>
    </source>
</reference>
<dbReference type="Proteomes" id="UP001242129">
    <property type="component" value="Unassembled WGS sequence"/>
</dbReference>
<evidence type="ECO:0000256" key="1">
    <source>
        <dbReference type="SAM" id="Phobius"/>
    </source>
</evidence>
<sequence length="110" mass="11979">MDYWNSVLLISIITMVGLAMIILFVGCKMWKNLVVTLLIATLIGFLIVCAINFVFGDRLQFLWGAPETGDSNFMLEMGLLSLLIGGVSTFIIMLGTLVAKSNSGNQGDED</sequence>
<evidence type="ECO:0000313" key="3">
    <source>
        <dbReference type="EMBL" id="QKU20101.1"/>
    </source>
</evidence>
<feature type="transmembrane region" description="Helical" evidence="1">
    <location>
        <begin position="75"/>
        <end position="99"/>
    </location>
</feature>
<proteinExistence type="predicted"/>
<protein>
    <submittedName>
        <fullName evidence="3">Uncharacterized protein</fullName>
    </submittedName>
</protein>
<dbReference type="EMBL" id="JAUUUS010000303">
    <property type="protein sequence ID" value="MDP1448699.1"/>
    <property type="molecule type" value="Genomic_DNA"/>
</dbReference>
<gene>
    <name evidence="3" type="ORF">FOB19_00730</name>
    <name evidence="2" type="ORF">Q8G51_13100</name>
</gene>
<feature type="transmembrane region" description="Helical" evidence="1">
    <location>
        <begin position="33"/>
        <end position="55"/>
    </location>
</feature>
<name>A0A2K8UM57_ACILW</name>
<reference evidence="2" key="2">
    <citation type="submission" date="2023-07" db="EMBL/GenBank/DDBJ databases">
        <title>Dynamics of blaOXA-23 gene transmission in Acinetobacter spp. from contaminated veterinary surfaces.</title>
        <authorList>
            <person name="Moreira Da Silva J."/>
            <person name="Menezes J."/>
            <person name="Fernandes L."/>
            <person name="Marques C."/>
            <person name="Amaral A."/>
            <person name="Timofte D."/>
            <person name="Pomba C."/>
        </authorList>
    </citation>
    <scope>NUCLEOTIDE SEQUENCE</scope>
    <source>
        <strain evidence="2">CMVB11Z4A1</strain>
    </source>
</reference>
<keyword evidence="1" id="KW-0812">Transmembrane</keyword>
<dbReference type="EMBL" id="CP054803">
    <property type="protein sequence ID" value="QKU20101.1"/>
    <property type="molecule type" value="Genomic_DNA"/>
</dbReference>
<accession>A0A2K8UM57</accession>